<organism evidence="2 3">
    <name type="scientific">Portunus trituberculatus</name>
    <name type="common">Swimming crab</name>
    <name type="synonym">Neptunus trituberculatus</name>
    <dbReference type="NCBI Taxonomy" id="210409"/>
    <lineage>
        <taxon>Eukaryota</taxon>
        <taxon>Metazoa</taxon>
        <taxon>Ecdysozoa</taxon>
        <taxon>Arthropoda</taxon>
        <taxon>Crustacea</taxon>
        <taxon>Multicrustacea</taxon>
        <taxon>Malacostraca</taxon>
        <taxon>Eumalacostraca</taxon>
        <taxon>Eucarida</taxon>
        <taxon>Decapoda</taxon>
        <taxon>Pleocyemata</taxon>
        <taxon>Brachyura</taxon>
        <taxon>Eubrachyura</taxon>
        <taxon>Portunoidea</taxon>
        <taxon>Portunidae</taxon>
        <taxon>Portuninae</taxon>
        <taxon>Portunus</taxon>
    </lineage>
</organism>
<dbReference type="EMBL" id="VSRR010145886">
    <property type="protein sequence ID" value="MPD05414.1"/>
    <property type="molecule type" value="Genomic_DNA"/>
</dbReference>
<accession>A0A5B7KF48</accession>
<sequence>MAEGLVSAPKPLKTRPRRSSKTLPTHPVYADGLLALTSRPRDVTSIMPLLSPLSKRTGSNPVHGSSVVTPKMRLGGDMDPNMGTTINNIACATNGRKLNSASHIFKYAYRRYRP</sequence>
<name>A0A5B7KF48_PORTR</name>
<evidence type="ECO:0000313" key="3">
    <source>
        <dbReference type="Proteomes" id="UP000324222"/>
    </source>
</evidence>
<comment type="caution">
    <text evidence="2">The sequence shown here is derived from an EMBL/GenBank/DDBJ whole genome shotgun (WGS) entry which is preliminary data.</text>
</comment>
<feature type="compositionally biased region" description="Polar residues" evidence="1">
    <location>
        <begin position="54"/>
        <end position="68"/>
    </location>
</feature>
<evidence type="ECO:0000313" key="2">
    <source>
        <dbReference type="EMBL" id="MPD05414.1"/>
    </source>
</evidence>
<gene>
    <name evidence="2" type="ORF">E2C01_101154</name>
</gene>
<evidence type="ECO:0000256" key="1">
    <source>
        <dbReference type="SAM" id="MobiDB-lite"/>
    </source>
</evidence>
<reference evidence="2 3" key="1">
    <citation type="submission" date="2019-05" db="EMBL/GenBank/DDBJ databases">
        <title>Another draft genome of Portunus trituberculatus and its Hox gene families provides insights of decapod evolution.</title>
        <authorList>
            <person name="Jeong J.-H."/>
            <person name="Song I."/>
            <person name="Kim S."/>
            <person name="Choi T."/>
            <person name="Kim D."/>
            <person name="Ryu S."/>
            <person name="Kim W."/>
        </authorList>
    </citation>
    <scope>NUCLEOTIDE SEQUENCE [LARGE SCALE GENOMIC DNA]</scope>
    <source>
        <tissue evidence="2">Muscle</tissue>
    </source>
</reference>
<feature type="region of interest" description="Disordered" evidence="1">
    <location>
        <begin position="1"/>
        <end position="25"/>
    </location>
</feature>
<feature type="region of interest" description="Disordered" evidence="1">
    <location>
        <begin position="51"/>
        <end position="80"/>
    </location>
</feature>
<keyword evidence="3" id="KW-1185">Reference proteome</keyword>
<protein>
    <submittedName>
        <fullName evidence="2">Uncharacterized protein</fullName>
    </submittedName>
</protein>
<proteinExistence type="predicted"/>
<dbReference type="Proteomes" id="UP000324222">
    <property type="component" value="Unassembled WGS sequence"/>
</dbReference>
<dbReference type="AlphaFoldDB" id="A0A5B7KF48"/>